<accession>A0A4Y2AEM5</accession>
<keyword evidence="2" id="KW-1185">Reference proteome</keyword>
<evidence type="ECO:0000313" key="2">
    <source>
        <dbReference type="Proteomes" id="UP000499080"/>
    </source>
</evidence>
<comment type="caution">
    <text evidence="1">The sequence shown here is derived from an EMBL/GenBank/DDBJ whole genome shotgun (WGS) entry which is preliminary data.</text>
</comment>
<dbReference type="Proteomes" id="UP000499080">
    <property type="component" value="Unassembled WGS sequence"/>
</dbReference>
<proteinExistence type="predicted"/>
<protein>
    <submittedName>
        <fullName evidence="1">Uncharacterized protein</fullName>
    </submittedName>
</protein>
<organism evidence="1 2">
    <name type="scientific">Araneus ventricosus</name>
    <name type="common">Orbweaver spider</name>
    <name type="synonym">Epeira ventricosa</name>
    <dbReference type="NCBI Taxonomy" id="182803"/>
    <lineage>
        <taxon>Eukaryota</taxon>
        <taxon>Metazoa</taxon>
        <taxon>Ecdysozoa</taxon>
        <taxon>Arthropoda</taxon>
        <taxon>Chelicerata</taxon>
        <taxon>Arachnida</taxon>
        <taxon>Araneae</taxon>
        <taxon>Araneomorphae</taxon>
        <taxon>Entelegynae</taxon>
        <taxon>Araneoidea</taxon>
        <taxon>Araneidae</taxon>
        <taxon>Araneus</taxon>
    </lineage>
</organism>
<dbReference type="EMBL" id="BGPR01000015">
    <property type="protein sequence ID" value="GBL78321.1"/>
    <property type="molecule type" value="Genomic_DNA"/>
</dbReference>
<reference evidence="1 2" key="1">
    <citation type="journal article" date="2019" name="Sci. Rep.">
        <title>Orb-weaving spider Araneus ventricosus genome elucidates the spidroin gene catalogue.</title>
        <authorList>
            <person name="Kono N."/>
            <person name="Nakamura H."/>
            <person name="Ohtoshi R."/>
            <person name="Moran D.A.P."/>
            <person name="Shinohara A."/>
            <person name="Yoshida Y."/>
            <person name="Fujiwara M."/>
            <person name="Mori M."/>
            <person name="Tomita M."/>
            <person name="Arakawa K."/>
        </authorList>
    </citation>
    <scope>NUCLEOTIDE SEQUENCE [LARGE SCALE GENOMIC DNA]</scope>
</reference>
<dbReference type="AlphaFoldDB" id="A0A4Y2AEM5"/>
<evidence type="ECO:0000313" key="1">
    <source>
        <dbReference type="EMBL" id="GBL78321.1"/>
    </source>
</evidence>
<gene>
    <name evidence="1" type="ORF">AVEN_42853_1</name>
</gene>
<name>A0A4Y2AEM5_ARAVE</name>
<sequence length="123" mass="13529">MRFAVDFNALFGCLILPVHSGIRNKVSLGYVNCLLVVRGGGACIDKVGGGCTVGRAPEMEKEKKHPSRDSPWQFFSNVPHLLRSRFLHLPPSSGELSSLKLLSSQLARRDSGSNAHQQNHLMF</sequence>